<evidence type="ECO:0000256" key="1">
    <source>
        <dbReference type="SAM" id="SignalP"/>
    </source>
</evidence>
<dbReference type="Proteomes" id="UP000515158">
    <property type="component" value="Unplaced"/>
</dbReference>
<dbReference type="OrthoDB" id="6587551at2759"/>
<evidence type="ECO:0000313" key="2">
    <source>
        <dbReference type="Proteomes" id="UP000515158"/>
    </source>
</evidence>
<dbReference type="RefSeq" id="XP_034240057.1">
    <property type="nucleotide sequence ID" value="XM_034384166.1"/>
</dbReference>
<evidence type="ECO:0000313" key="3">
    <source>
        <dbReference type="RefSeq" id="XP_034240057.1"/>
    </source>
</evidence>
<dbReference type="InParanoid" id="A0A6P8Z0H2"/>
<gene>
    <name evidence="3" type="primary">LOC117644589</name>
</gene>
<accession>A0A6P8Z0H2</accession>
<keyword evidence="1" id="KW-0732">Signal</keyword>
<dbReference type="AlphaFoldDB" id="A0A6P8Z0H2"/>
<dbReference type="KEGG" id="tpal:117644589"/>
<protein>
    <submittedName>
        <fullName evidence="3">Uncharacterized protein LOC117644589</fullName>
    </submittedName>
</protein>
<keyword evidence="2" id="KW-1185">Reference proteome</keyword>
<proteinExistence type="predicted"/>
<name>A0A6P8Z0H2_THRPL</name>
<organism evidence="3">
    <name type="scientific">Thrips palmi</name>
    <name type="common">Melon thrips</name>
    <dbReference type="NCBI Taxonomy" id="161013"/>
    <lineage>
        <taxon>Eukaryota</taxon>
        <taxon>Metazoa</taxon>
        <taxon>Ecdysozoa</taxon>
        <taxon>Arthropoda</taxon>
        <taxon>Hexapoda</taxon>
        <taxon>Insecta</taxon>
        <taxon>Pterygota</taxon>
        <taxon>Neoptera</taxon>
        <taxon>Paraneoptera</taxon>
        <taxon>Thysanoptera</taxon>
        <taxon>Terebrantia</taxon>
        <taxon>Thripoidea</taxon>
        <taxon>Thripidae</taxon>
        <taxon>Thrips</taxon>
    </lineage>
</organism>
<feature type="signal peptide" evidence="1">
    <location>
        <begin position="1"/>
        <end position="24"/>
    </location>
</feature>
<sequence length="198" mass="22829">MRSKLHFVVMGTLPALLLIGRVCCKNINTFAGPYIVNLRMLEACPSDGTLEINVRPTHFNPSRPFDLQLLTGNVSVKEDIEDRFYANINVAVWANNQWKENFFIMTFPQCGCTAAREQAPDVFRIIADHSGAEMDKKKPCRIPPGFYVLKNEPVNLNFPYFKVMPYGRYMARIKTRYRNSNVTRFCLTFDFEMVQKPS</sequence>
<reference evidence="3" key="1">
    <citation type="submission" date="2025-08" db="UniProtKB">
        <authorList>
            <consortium name="RefSeq"/>
        </authorList>
    </citation>
    <scope>IDENTIFICATION</scope>
    <source>
        <tissue evidence="3">Total insect</tissue>
    </source>
</reference>
<feature type="chain" id="PRO_5027814005" evidence="1">
    <location>
        <begin position="25"/>
        <end position="198"/>
    </location>
</feature>
<dbReference type="GeneID" id="117644589"/>